<dbReference type="AlphaFoldDB" id="A0A8B6G074"/>
<accession>A0A8B6G074</accession>
<organism evidence="2 3">
    <name type="scientific">Mytilus galloprovincialis</name>
    <name type="common">Mediterranean mussel</name>
    <dbReference type="NCBI Taxonomy" id="29158"/>
    <lineage>
        <taxon>Eukaryota</taxon>
        <taxon>Metazoa</taxon>
        <taxon>Spiralia</taxon>
        <taxon>Lophotrochozoa</taxon>
        <taxon>Mollusca</taxon>
        <taxon>Bivalvia</taxon>
        <taxon>Autobranchia</taxon>
        <taxon>Pteriomorphia</taxon>
        <taxon>Mytilida</taxon>
        <taxon>Mytiloidea</taxon>
        <taxon>Mytilidae</taxon>
        <taxon>Mytilinae</taxon>
        <taxon>Mytilus</taxon>
    </lineage>
</organism>
<feature type="region of interest" description="Disordered" evidence="1">
    <location>
        <begin position="333"/>
        <end position="384"/>
    </location>
</feature>
<comment type="caution">
    <text evidence="2">The sequence shown here is derived from an EMBL/GenBank/DDBJ whole genome shotgun (WGS) entry which is preliminary data.</text>
</comment>
<evidence type="ECO:0000256" key="1">
    <source>
        <dbReference type="SAM" id="MobiDB-lite"/>
    </source>
</evidence>
<gene>
    <name evidence="2" type="ORF">MGAL_10B078164</name>
</gene>
<dbReference type="Proteomes" id="UP000596742">
    <property type="component" value="Unassembled WGS sequence"/>
</dbReference>
<proteinExistence type="predicted"/>
<feature type="compositionally biased region" description="Basic residues" evidence="1">
    <location>
        <begin position="118"/>
        <end position="129"/>
    </location>
</feature>
<protein>
    <submittedName>
        <fullName evidence="2">Uncharacterized protein</fullName>
    </submittedName>
</protein>
<feature type="region of interest" description="Disordered" evidence="1">
    <location>
        <begin position="118"/>
        <end position="171"/>
    </location>
</feature>
<feature type="compositionally biased region" description="Polar residues" evidence="1">
    <location>
        <begin position="348"/>
        <end position="366"/>
    </location>
</feature>
<reference evidence="2" key="1">
    <citation type="submission" date="2018-11" db="EMBL/GenBank/DDBJ databases">
        <authorList>
            <person name="Alioto T."/>
            <person name="Alioto T."/>
        </authorList>
    </citation>
    <scope>NUCLEOTIDE SEQUENCE</scope>
</reference>
<dbReference type="EMBL" id="UYJE01007677">
    <property type="protein sequence ID" value="VDI56905.1"/>
    <property type="molecule type" value="Genomic_DNA"/>
</dbReference>
<dbReference type="OrthoDB" id="6162779at2759"/>
<feature type="compositionally biased region" description="Basic and acidic residues" evidence="1">
    <location>
        <begin position="333"/>
        <end position="347"/>
    </location>
</feature>
<evidence type="ECO:0000313" key="2">
    <source>
        <dbReference type="EMBL" id="VDI56905.1"/>
    </source>
</evidence>
<feature type="region of interest" description="Disordered" evidence="1">
    <location>
        <begin position="214"/>
        <end position="256"/>
    </location>
</feature>
<name>A0A8B6G074_MYTGA</name>
<feature type="compositionally biased region" description="Polar residues" evidence="1">
    <location>
        <begin position="130"/>
        <end position="171"/>
    </location>
</feature>
<keyword evidence="3" id="KW-1185">Reference proteome</keyword>
<sequence>MGRHFSESEVSAMSRNKVEDRGLKERLFRLHEEKTMTYDNYAKEKKRVMDLLKLNKRTSGNIEAEFDDYDVPEESFKNVLLSRRPWSCTPKEATFNVIFREATDPAILKASYLMKEKGKKAHSISRRNSTKSAQNGSRSLAASRQSTRSEPLHNRQFSYGTPKVRNSANRPITVGNSFKATVVTFHNQEPELELPKENRNLKPTATVCVEDNNTEDQQTSLEPGKGILNLGNLTPKTDEDTTQGSNDPIYYESPRHNNSTTIKVCVSPTSIRHEPTEQRGDSPTKIRINKRLSIQEPTLKKVEENKLVSITIHEIGDTRFSLKEPMRSQEICDKDLDKTRVTEENTTEKINQASNSENLQSESGTTLKRENGNEAGESQPELADRQISRISTTAGADSIEVVDFCSVQNESIDKNYIRYKGKVIHNYVKPQLRYKYDPFVAKSREKLLRKLTSDIPVYFEEEKSSSVKIHRMYSKGARKRMLKQLIEDNNSQNKGAGFNLENGKIEDKMKDFFHSISEFCREYCS</sequence>
<evidence type="ECO:0000313" key="3">
    <source>
        <dbReference type="Proteomes" id="UP000596742"/>
    </source>
</evidence>